<dbReference type="Pfam" id="PF06119">
    <property type="entry name" value="NIDO"/>
    <property type="match status" value="1"/>
</dbReference>
<name>A0A7S1PGQ0_9EUKA</name>
<feature type="domain" description="EGF-like" evidence="5">
    <location>
        <begin position="292"/>
        <end position="327"/>
    </location>
</feature>
<feature type="disulfide bond" evidence="4">
    <location>
        <begin position="86"/>
        <end position="95"/>
    </location>
</feature>
<feature type="disulfide bond" evidence="4">
    <location>
        <begin position="317"/>
        <end position="326"/>
    </location>
</feature>
<evidence type="ECO:0000259" key="5">
    <source>
        <dbReference type="PROSITE" id="PS50026"/>
    </source>
</evidence>
<dbReference type="PROSITE" id="PS01186">
    <property type="entry name" value="EGF_2"/>
    <property type="match status" value="4"/>
</dbReference>
<feature type="domain" description="EGF-like" evidence="5">
    <location>
        <begin position="62"/>
        <end position="96"/>
    </location>
</feature>
<dbReference type="PROSITE" id="PS50026">
    <property type="entry name" value="EGF_3"/>
    <property type="match status" value="3"/>
</dbReference>
<dbReference type="InterPro" id="IPR013111">
    <property type="entry name" value="EGF_extracell"/>
</dbReference>
<evidence type="ECO:0000256" key="3">
    <source>
        <dbReference type="ARBA" id="ARBA00023157"/>
    </source>
</evidence>
<dbReference type="InterPro" id="IPR051216">
    <property type="entry name" value="Teneurin"/>
</dbReference>
<organism evidence="6">
    <name type="scientific">Percolomonas cosmopolitus</name>
    <dbReference type="NCBI Taxonomy" id="63605"/>
    <lineage>
        <taxon>Eukaryota</taxon>
        <taxon>Discoba</taxon>
        <taxon>Heterolobosea</taxon>
        <taxon>Tetramitia</taxon>
        <taxon>Eutetramitia</taxon>
        <taxon>Percolomonadidae</taxon>
        <taxon>Percolomonas</taxon>
    </lineage>
</organism>
<dbReference type="Pfam" id="PF07974">
    <property type="entry name" value="EGF_2"/>
    <property type="match status" value="1"/>
</dbReference>
<dbReference type="EMBL" id="HBGD01004927">
    <property type="protein sequence ID" value="CAD9080849.1"/>
    <property type="molecule type" value="Transcribed_RNA"/>
</dbReference>
<dbReference type="Gene3D" id="2.10.25.10">
    <property type="entry name" value="Laminin"/>
    <property type="match status" value="5"/>
</dbReference>
<keyword evidence="3 4" id="KW-1015">Disulfide bond</keyword>
<evidence type="ECO:0000256" key="1">
    <source>
        <dbReference type="ARBA" id="ARBA00022536"/>
    </source>
</evidence>
<dbReference type="PROSITE" id="PS00022">
    <property type="entry name" value="EGF_1"/>
    <property type="match status" value="5"/>
</dbReference>
<dbReference type="PANTHER" id="PTHR11219">
    <property type="entry name" value="TENEURIN AND N-ACETYLGLUCOSAMINE-1-PHOSPHODIESTER ALPHA-N-ACETYLGLUCOSAMINIDASE"/>
    <property type="match status" value="1"/>
</dbReference>
<sequence length="653" mass="71490">MFATGFCRMIPGFARGMGCVNWEDYVNVLLTFFGDRCDRCSFETCPCPEGFYGEECAIFSCNGIDSEDPRVCNGRGSCLDTRTCNCFQGWAGEYCSDMLCFGISARDPSVCSSHGACKHFDHCECAENFSGDLCETFSCFGVPSNSTSACSSHGVCLDFNDCLCEDGFSGKNCSDHECFGVSSRSDHVCSSRGDCLDRNVCACVSGFLGTECEAFQCFGVFSNNTLDACSSHGVCQGPGSCECEFGFYGMDCSEFTCFLRSSDDPTTCGSHGTCKAYNQCNCTIGWGGEDCSFPTCFGSESGCKNGGICLGGNKCSCHPNFSGAQCEFPMCFGISASDPMVCRSSGKCIEPNRCSCNGTFFDAQCETPLCYGDRGVAACNYPLGVCIAPDRCVCDPSMKGNQCKEYSDFFININEQTHTSLPAVDDFMTTGISIHRPVFKMFGEFVHTVFISSEGFLSLNQLAAPSFDASHNTSMVLFSFADMDLRSSPSSSGVWWYESRMPLTIEDAHNLQNLTVFIRQNYANHSYFVASWYFVVTANEIGYYPLKRDLLNNVQVIFFTDEALDISFILFNCKGRGIEYPVSHPVIGILPRGEAFRDLFLEGNTAAPDPQRLSSTLFQESNTDRSGHYLFATYDEIARSGVKVCNRRLSTDP</sequence>
<dbReference type="GO" id="GO:0007160">
    <property type="term" value="P:cell-matrix adhesion"/>
    <property type="evidence" value="ECO:0007669"/>
    <property type="project" value="InterPro"/>
</dbReference>
<evidence type="ECO:0000256" key="4">
    <source>
        <dbReference type="PROSITE-ProRule" id="PRU00076"/>
    </source>
</evidence>
<feature type="domain" description="EGF-like" evidence="5">
    <location>
        <begin position="135"/>
        <end position="174"/>
    </location>
</feature>
<reference evidence="6" key="1">
    <citation type="submission" date="2021-01" db="EMBL/GenBank/DDBJ databases">
        <authorList>
            <person name="Corre E."/>
            <person name="Pelletier E."/>
            <person name="Niang G."/>
            <person name="Scheremetjew M."/>
            <person name="Finn R."/>
            <person name="Kale V."/>
            <person name="Holt S."/>
            <person name="Cochrane G."/>
            <person name="Meng A."/>
            <person name="Brown T."/>
            <person name="Cohen L."/>
        </authorList>
    </citation>
    <scope>NUCLEOTIDE SEQUENCE</scope>
    <source>
        <strain evidence="6">WS</strain>
    </source>
</reference>
<keyword evidence="2" id="KW-0677">Repeat</keyword>
<proteinExistence type="predicted"/>
<dbReference type="PANTHER" id="PTHR11219:SF70">
    <property type="entry name" value="EGF-LIKE DOMAIN-CONTAINING PROTEIN"/>
    <property type="match status" value="1"/>
</dbReference>
<protein>
    <recommendedName>
        <fullName evidence="5">EGF-like domain-containing protein</fullName>
    </recommendedName>
</protein>
<evidence type="ECO:0000256" key="2">
    <source>
        <dbReference type="ARBA" id="ARBA00022737"/>
    </source>
</evidence>
<dbReference type="SMART" id="SM00181">
    <property type="entry name" value="EGF"/>
    <property type="match status" value="10"/>
</dbReference>
<dbReference type="AlphaFoldDB" id="A0A7S1PGQ0"/>
<gene>
    <name evidence="6" type="ORF">PCOS0759_LOCUS4089</name>
</gene>
<dbReference type="InterPro" id="IPR003886">
    <property type="entry name" value="NIDO_dom"/>
</dbReference>
<dbReference type="InterPro" id="IPR000742">
    <property type="entry name" value="EGF"/>
</dbReference>
<feature type="disulfide bond" evidence="4">
    <location>
        <begin position="164"/>
        <end position="173"/>
    </location>
</feature>
<comment type="caution">
    <text evidence="4">Lacks conserved residue(s) required for the propagation of feature annotation.</text>
</comment>
<keyword evidence="1 4" id="KW-0245">EGF-like domain</keyword>
<accession>A0A7S1PGQ0</accession>
<evidence type="ECO:0000313" key="6">
    <source>
        <dbReference type="EMBL" id="CAD9080849.1"/>
    </source>
</evidence>